<name>A0A1X2ILB9_9FUNG</name>
<sequence>MSLRTGSTLQQHLKFLQPSFQRAYATTAKTAVKKTHPPRRTYLHQQYESLVKDNRVFFVFQHNNLTVKEFTQLRQDLMTANGPSKLTVLRAGVMGAVLRSTEFANLEPLVSGPSCVLTTNAADAEYPQLLKAVTDILTKNKKMVLLGGKMDQTLLTQQDVTKIVQLPGLDHVRAELLGTLESPARQLLRTLEAPANEVHSILDRRI</sequence>
<dbReference type="CDD" id="cd05797">
    <property type="entry name" value="Ribosomal_L10"/>
    <property type="match status" value="1"/>
</dbReference>
<keyword evidence="5" id="KW-1185">Reference proteome</keyword>
<evidence type="ECO:0000313" key="4">
    <source>
        <dbReference type="EMBL" id="ORZ18592.1"/>
    </source>
</evidence>
<dbReference type="EMBL" id="MCGE01000008">
    <property type="protein sequence ID" value="ORZ18592.1"/>
    <property type="molecule type" value="Genomic_DNA"/>
</dbReference>
<dbReference type="Gene3D" id="3.30.70.1730">
    <property type="match status" value="1"/>
</dbReference>
<dbReference type="Pfam" id="PF00466">
    <property type="entry name" value="Ribosomal_L10"/>
    <property type="match status" value="1"/>
</dbReference>
<dbReference type="InterPro" id="IPR043141">
    <property type="entry name" value="Ribosomal_uL10-like_sf"/>
</dbReference>
<organism evidence="4 5">
    <name type="scientific">Absidia repens</name>
    <dbReference type="NCBI Taxonomy" id="90262"/>
    <lineage>
        <taxon>Eukaryota</taxon>
        <taxon>Fungi</taxon>
        <taxon>Fungi incertae sedis</taxon>
        <taxon>Mucoromycota</taxon>
        <taxon>Mucoromycotina</taxon>
        <taxon>Mucoromycetes</taxon>
        <taxon>Mucorales</taxon>
        <taxon>Cunninghamellaceae</taxon>
        <taxon>Absidia</taxon>
    </lineage>
</organism>
<dbReference type="OrthoDB" id="360689at2759"/>
<dbReference type="PANTHER" id="PTHR11560">
    <property type="entry name" value="39S RIBOSOMAL PROTEIN L10, MITOCHONDRIAL"/>
    <property type="match status" value="1"/>
</dbReference>
<gene>
    <name evidence="4" type="ORF">BCR42DRAFT_411213</name>
</gene>
<evidence type="ECO:0008006" key="6">
    <source>
        <dbReference type="Google" id="ProtNLM"/>
    </source>
</evidence>
<accession>A0A1X2ILB9</accession>
<dbReference type="STRING" id="90262.A0A1X2ILB9"/>
<keyword evidence="2" id="KW-0689">Ribosomal protein</keyword>
<dbReference type="GO" id="GO:0005840">
    <property type="term" value="C:ribosome"/>
    <property type="evidence" value="ECO:0007669"/>
    <property type="project" value="UniProtKB-KW"/>
</dbReference>
<comment type="caution">
    <text evidence="4">The sequence shown here is derived from an EMBL/GenBank/DDBJ whole genome shotgun (WGS) entry which is preliminary data.</text>
</comment>
<dbReference type="GO" id="GO:1990904">
    <property type="term" value="C:ribonucleoprotein complex"/>
    <property type="evidence" value="ECO:0007669"/>
    <property type="project" value="UniProtKB-KW"/>
</dbReference>
<proteinExistence type="inferred from homology"/>
<dbReference type="InterPro" id="IPR001790">
    <property type="entry name" value="Ribosomal_uL10"/>
</dbReference>
<keyword evidence="3" id="KW-0687">Ribonucleoprotein</keyword>
<dbReference type="InterPro" id="IPR047865">
    <property type="entry name" value="Ribosomal_uL10_bac_type"/>
</dbReference>
<comment type="similarity">
    <text evidence="1">Belongs to the universal ribosomal protein uL10 family.</text>
</comment>
<dbReference type="AlphaFoldDB" id="A0A1X2ILB9"/>
<dbReference type="SUPFAM" id="SSF160369">
    <property type="entry name" value="Ribosomal protein L10-like"/>
    <property type="match status" value="1"/>
</dbReference>
<evidence type="ECO:0000313" key="5">
    <source>
        <dbReference type="Proteomes" id="UP000193560"/>
    </source>
</evidence>
<reference evidence="4 5" key="1">
    <citation type="submission" date="2016-07" db="EMBL/GenBank/DDBJ databases">
        <title>Pervasive Adenine N6-methylation of Active Genes in Fungi.</title>
        <authorList>
            <consortium name="DOE Joint Genome Institute"/>
            <person name="Mondo S.J."/>
            <person name="Dannebaum R.O."/>
            <person name="Kuo R.C."/>
            <person name="Labutti K."/>
            <person name="Haridas S."/>
            <person name="Kuo A."/>
            <person name="Salamov A."/>
            <person name="Ahrendt S.R."/>
            <person name="Lipzen A."/>
            <person name="Sullivan W."/>
            <person name="Andreopoulos W.B."/>
            <person name="Clum A."/>
            <person name="Lindquist E."/>
            <person name="Daum C."/>
            <person name="Ramamoorthy G.K."/>
            <person name="Gryganskyi A."/>
            <person name="Culley D."/>
            <person name="Magnuson J.K."/>
            <person name="James T.Y."/>
            <person name="O'Malley M.A."/>
            <person name="Stajich J.E."/>
            <person name="Spatafora J.W."/>
            <person name="Visel A."/>
            <person name="Grigoriev I.V."/>
        </authorList>
    </citation>
    <scope>NUCLEOTIDE SEQUENCE [LARGE SCALE GENOMIC DNA]</scope>
    <source>
        <strain evidence="4 5">NRRL 1336</strain>
    </source>
</reference>
<evidence type="ECO:0000256" key="3">
    <source>
        <dbReference type="ARBA" id="ARBA00023274"/>
    </source>
</evidence>
<protein>
    <recommendedName>
        <fullName evidence="6">Ribosomal protein L10-domain-containing protein</fullName>
    </recommendedName>
</protein>
<evidence type="ECO:0000256" key="1">
    <source>
        <dbReference type="ARBA" id="ARBA00008889"/>
    </source>
</evidence>
<dbReference type="Proteomes" id="UP000193560">
    <property type="component" value="Unassembled WGS sequence"/>
</dbReference>
<evidence type="ECO:0000256" key="2">
    <source>
        <dbReference type="ARBA" id="ARBA00022980"/>
    </source>
</evidence>